<gene>
    <name evidence="2" type="ORF">HKT17_14100</name>
</gene>
<name>A0ABX6N8I5_9BURK</name>
<reference evidence="2 3" key="1">
    <citation type="submission" date="2020-05" db="EMBL/GenBank/DDBJ databases">
        <title>Compete genome of Limnobacter sp. SAORIC-580.</title>
        <authorList>
            <person name="Song J."/>
            <person name="Cho J.-C."/>
        </authorList>
    </citation>
    <scope>NUCLEOTIDE SEQUENCE [LARGE SCALE GENOMIC DNA]</scope>
    <source>
        <strain evidence="2 3">SAORIC-580</strain>
    </source>
</reference>
<dbReference type="Pfam" id="PF20598">
    <property type="entry name" value="DUF6795"/>
    <property type="match status" value="1"/>
</dbReference>
<dbReference type="EMBL" id="CP053084">
    <property type="protein sequence ID" value="QJR30749.1"/>
    <property type="molecule type" value="Genomic_DNA"/>
</dbReference>
<protein>
    <recommendedName>
        <fullName evidence="1">DUF6795 domain-containing protein</fullName>
    </recommendedName>
</protein>
<proteinExistence type="predicted"/>
<accession>A0ABX6N8I5</accession>
<keyword evidence="3" id="KW-1185">Reference proteome</keyword>
<feature type="domain" description="DUF6795" evidence="1">
    <location>
        <begin position="33"/>
        <end position="139"/>
    </location>
</feature>
<dbReference type="InterPro" id="IPR046474">
    <property type="entry name" value="DUF6795"/>
</dbReference>
<evidence type="ECO:0000259" key="1">
    <source>
        <dbReference type="Pfam" id="PF20598"/>
    </source>
</evidence>
<sequence length="160" mass="18535">MYRILFALVLLLPLTPVPSEAFVFRKVVYCSPIEGFIHWQGKPLANLKVTRLLRSGGFENDEYQDEVQTDSEGRFQFQTVAERRFLRPDLLSANPHVSQVLEVYFDGQPHTFWAFQKQNFELGTEAKGGVLNIECDLSKYEQNSYGRIVRCKHNGVQQYE</sequence>
<dbReference type="Proteomes" id="UP000501130">
    <property type="component" value="Chromosome"/>
</dbReference>
<organism evidence="2 3">
    <name type="scientific">Limnobacter profundi</name>
    <dbReference type="NCBI Taxonomy" id="2732163"/>
    <lineage>
        <taxon>Bacteria</taxon>
        <taxon>Pseudomonadati</taxon>
        <taxon>Pseudomonadota</taxon>
        <taxon>Betaproteobacteria</taxon>
        <taxon>Burkholderiales</taxon>
        <taxon>Burkholderiaceae</taxon>
        <taxon>Limnobacter</taxon>
    </lineage>
</organism>
<dbReference type="RefSeq" id="WP_171100908.1">
    <property type="nucleotide sequence ID" value="NZ_CP053084.1"/>
</dbReference>
<evidence type="ECO:0000313" key="3">
    <source>
        <dbReference type="Proteomes" id="UP000501130"/>
    </source>
</evidence>
<evidence type="ECO:0000313" key="2">
    <source>
        <dbReference type="EMBL" id="QJR30749.1"/>
    </source>
</evidence>